<keyword evidence="1" id="KW-1133">Transmembrane helix</keyword>
<dbReference type="InterPro" id="IPR022072">
    <property type="entry name" value="DUF3624"/>
</dbReference>
<dbReference type="AlphaFoldDB" id="A0AAJ1BL46"/>
<dbReference type="EMBL" id="JAKUDL010000006">
    <property type="protein sequence ID" value="MCH4295802.1"/>
    <property type="molecule type" value="Genomic_DNA"/>
</dbReference>
<keyword evidence="3" id="KW-1185">Reference proteome</keyword>
<name>A0AAJ1BL46_9GAMM</name>
<dbReference type="RefSeq" id="WP_240591927.1">
    <property type="nucleotide sequence ID" value="NZ_JAKUDL010000006.1"/>
</dbReference>
<dbReference type="Pfam" id="PF12292">
    <property type="entry name" value="DUF3624"/>
    <property type="match status" value="1"/>
</dbReference>
<protein>
    <submittedName>
        <fullName evidence="2">DUF3624 domain-containing protein</fullName>
    </submittedName>
</protein>
<evidence type="ECO:0000256" key="1">
    <source>
        <dbReference type="SAM" id="Phobius"/>
    </source>
</evidence>
<proteinExistence type="predicted"/>
<feature type="transmembrane region" description="Helical" evidence="1">
    <location>
        <begin position="45"/>
        <end position="70"/>
    </location>
</feature>
<organism evidence="2 3">
    <name type="scientific">Shewanella zhuhaiensis</name>
    <dbReference type="NCBI Taxonomy" id="2919576"/>
    <lineage>
        <taxon>Bacteria</taxon>
        <taxon>Pseudomonadati</taxon>
        <taxon>Pseudomonadota</taxon>
        <taxon>Gammaproteobacteria</taxon>
        <taxon>Alteromonadales</taxon>
        <taxon>Shewanellaceae</taxon>
        <taxon>Shewanella</taxon>
    </lineage>
</organism>
<keyword evidence="1" id="KW-0812">Transmembrane</keyword>
<accession>A0AAJ1BL46</accession>
<gene>
    <name evidence="2" type="ORF">MJ923_15970</name>
</gene>
<reference evidence="2 3" key="1">
    <citation type="submission" date="2022-02" db="EMBL/GenBank/DDBJ databases">
        <title>The genome sequence of Shewanella sp. 3B26.</title>
        <authorList>
            <person name="Du J."/>
        </authorList>
    </citation>
    <scope>NUCLEOTIDE SEQUENCE [LARGE SCALE GENOMIC DNA]</scope>
    <source>
        <strain evidence="2 3">3B26</strain>
    </source>
</reference>
<sequence length="79" mass="8976">MACNQCASSVFRQKIGRCRRCMLMLAALCLLGWPAWYWLFADTPASVGSIALLFFCLAWSLLLALHLLVWGWRRALGQQ</sequence>
<evidence type="ECO:0000313" key="2">
    <source>
        <dbReference type="EMBL" id="MCH4295802.1"/>
    </source>
</evidence>
<feature type="transmembrane region" description="Helical" evidence="1">
    <location>
        <begin position="21"/>
        <end position="39"/>
    </location>
</feature>
<evidence type="ECO:0000313" key="3">
    <source>
        <dbReference type="Proteomes" id="UP001297581"/>
    </source>
</evidence>
<keyword evidence="1" id="KW-0472">Membrane</keyword>
<comment type="caution">
    <text evidence="2">The sequence shown here is derived from an EMBL/GenBank/DDBJ whole genome shotgun (WGS) entry which is preliminary data.</text>
</comment>
<dbReference type="Proteomes" id="UP001297581">
    <property type="component" value="Unassembled WGS sequence"/>
</dbReference>